<dbReference type="EMBL" id="CP144745">
    <property type="protein sequence ID" value="WVZ54436.1"/>
    <property type="molecule type" value="Genomic_DNA"/>
</dbReference>
<dbReference type="SMART" id="SM00256">
    <property type="entry name" value="FBOX"/>
    <property type="match status" value="1"/>
</dbReference>
<dbReference type="InterPro" id="IPR036047">
    <property type="entry name" value="F-box-like_dom_sf"/>
</dbReference>
<evidence type="ECO:0000313" key="4">
    <source>
        <dbReference type="Proteomes" id="UP001341281"/>
    </source>
</evidence>
<accession>A0AAQ3SIB6</accession>
<keyword evidence="4" id="KW-1185">Reference proteome</keyword>
<dbReference type="InterPro" id="IPR011043">
    <property type="entry name" value="Gal_Oxase/kelch_b-propeller"/>
</dbReference>
<dbReference type="PROSITE" id="PS50181">
    <property type="entry name" value="FBOX"/>
    <property type="match status" value="1"/>
</dbReference>
<feature type="region of interest" description="Disordered" evidence="1">
    <location>
        <begin position="1"/>
        <end position="32"/>
    </location>
</feature>
<dbReference type="AlphaFoldDB" id="A0AAQ3SIB6"/>
<evidence type="ECO:0000256" key="1">
    <source>
        <dbReference type="SAM" id="MobiDB-lite"/>
    </source>
</evidence>
<protein>
    <recommendedName>
        <fullName evidence="2">F-box domain-containing protein</fullName>
    </recommendedName>
</protein>
<organism evidence="3 4">
    <name type="scientific">Paspalum notatum var. saurae</name>
    <dbReference type="NCBI Taxonomy" id="547442"/>
    <lineage>
        <taxon>Eukaryota</taxon>
        <taxon>Viridiplantae</taxon>
        <taxon>Streptophyta</taxon>
        <taxon>Embryophyta</taxon>
        <taxon>Tracheophyta</taxon>
        <taxon>Spermatophyta</taxon>
        <taxon>Magnoliopsida</taxon>
        <taxon>Liliopsida</taxon>
        <taxon>Poales</taxon>
        <taxon>Poaceae</taxon>
        <taxon>PACMAD clade</taxon>
        <taxon>Panicoideae</taxon>
        <taxon>Andropogonodae</taxon>
        <taxon>Paspaleae</taxon>
        <taxon>Paspalinae</taxon>
        <taxon>Paspalum</taxon>
    </lineage>
</organism>
<dbReference type="Pfam" id="PF24750">
    <property type="entry name" value="b-prop_At3g26010-like"/>
    <property type="match status" value="1"/>
</dbReference>
<name>A0AAQ3SIB6_PASNO</name>
<gene>
    <name evidence="3" type="ORF">U9M48_005228</name>
</gene>
<evidence type="ECO:0000259" key="2">
    <source>
        <dbReference type="PROSITE" id="PS50181"/>
    </source>
</evidence>
<dbReference type="PANTHER" id="PTHR35546">
    <property type="entry name" value="F-BOX PROTEIN INTERACTION DOMAIN PROTEIN-RELATED"/>
    <property type="match status" value="1"/>
</dbReference>
<feature type="non-terminal residue" evidence="3">
    <location>
        <position position="1"/>
    </location>
</feature>
<dbReference type="PANTHER" id="PTHR35546:SF106">
    <property type="entry name" value="DUF1618 DOMAIN-CONTAINING PROTEIN"/>
    <property type="match status" value="1"/>
</dbReference>
<dbReference type="SUPFAM" id="SSF81383">
    <property type="entry name" value="F-box domain"/>
    <property type="match status" value="1"/>
</dbReference>
<dbReference type="SUPFAM" id="SSF50965">
    <property type="entry name" value="Galactose oxidase, central domain"/>
    <property type="match status" value="1"/>
</dbReference>
<feature type="domain" description="F-box" evidence="2">
    <location>
        <begin position="56"/>
        <end position="106"/>
    </location>
</feature>
<dbReference type="InterPro" id="IPR056592">
    <property type="entry name" value="Beta-prop_At3g26010-like"/>
</dbReference>
<dbReference type="Gene3D" id="1.20.1280.50">
    <property type="match status" value="1"/>
</dbReference>
<sequence>VSYTVLRSRRPHHRGTETAKRPGHPPRSPATTAVFADPEELLSGGSDDMDCPNPKRRAAQGLPEDIILEILERLSSARSIHRFKCVSRRWRDLIADPVNRKRFPQTLEGFFFSGGAGNSTFISLLHGVTTAPPLFDTSFSFLTTRQPGNKFKNITLFHSCGGLLLFGHGTDQPQGGINSGLGYIVCNPVTEQWVAVPSPGCLSWRYLRQKDLAMGRMSTYIIFDASVSPHFHLFHLWSNSFDFIMLRTYSSESGVWTDSASTQTQVVTGRGVPRRRCKVALTACTGNAFVNGVLHFVVFGRLIGLGCQGETCRVIRWPADKHSSLNPLFIGQSQGRLYCICGYKGEGFFYQSGISVWVLESYDTQEWVLKHNVSFLEMFGKKEEDRVHFYYNVVAIHPDCNWVFLVQNCSRKLIAYDMGNKKVHALGTLTHMYWYCTLCIPNFSELSVLANKR</sequence>
<dbReference type="Pfam" id="PF12937">
    <property type="entry name" value="F-box-like"/>
    <property type="match status" value="1"/>
</dbReference>
<dbReference type="InterPro" id="IPR055290">
    <property type="entry name" value="At3g26010-like"/>
</dbReference>
<reference evidence="3 4" key="1">
    <citation type="submission" date="2024-02" db="EMBL/GenBank/DDBJ databases">
        <title>High-quality chromosome-scale genome assembly of Pensacola bahiagrass (Paspalum notatum Flugge var. saurae).</title>
        <authorList>
            <person name="Vega J.M."/>
            <person name="Podio M."/>
            <person name="Orjuela J."/>
            <person name="Siena L.A."/>
            <person name="Pessino S.C."/>
            <person name="Combes M.C."/>
            <person name="Mariac C."/>
            <person name="Albertini E."/>
            <person name="Pupilli F."/>
            <person name="Ortiz J.P.A."/>
            <person name="Leblanc O."/>
        </authorList>
    </citation>
    <scope>NUCLEOTIDE SEQUENCE [LARGE SCALE GENOMIC DNA]</scope>
    <source>
        <strain evidence="3">R1</strain>
        <tissue evidence="3">Leaf</tissue>
    </source>
</reference>
<proteinExistence type="predicted"/>
<dbReference type="InterPro" id="IPR001810">
    <property type="entry name" value="F-box_dom"/>
</dbReference>
<evidence type="ECO:0000313" key="3">
    <source>
        <dbReference type="EMBL" id="WVZ54436.1"/>
    </source>
</evidence>
<dbReference type="Proteomes" id="UP001341281">
    <property type="component" value="Chromosome 01"/>
</dbReference>